<keyword evidence="2" id="KW-0812">Transmembrane</keyword>
<evidence type="ECO:0000313" key="4">
    <source>
        <dbReference type="Proteomes" id="UP000298159"/>
    </source>
</evidence>
<accession>A0A4Z1CY25</accession>
<feature type="compositionally biased region" description="Basic and acidic residues" evidence="1">
    <location>
        <begin position="12"/>
        <end position="23"/>
    </location>
</feature>
<feature type="region of interest" description="Disordered" evidence="1">
    <location>
        <begin position="70"/>
        <end position="96"/>
    </location>
</feature>
<dbReference type="EMBL" id="SRRT01000007">
    <property type="protein sequence ID" value="TGN74082.1"/>
    <property type="molecule type" value="Genomic_DNA"/>
</dbReference>
<evidence type="ECO:0000256" key="1">
    <source>
        <dbReference type="SAM" id="MobiDB-lite"/>
    </source>
</evidence>
<dbReference type="Proteomes" id="UP000298159">
    <property type="component" value="Unassembled WGS sequence"/>
</dbReference>
<feature type="region of interest" description="Disordered" evidence="1">
    <location>
        <begin position="1"/>
        <end position="39"/>
    </location>
</feature>
<keyword evidence="2" id="KW-0472">Membrane</keyword>
<keyword evidence="2" id="KW-1133">Transmembrane helix</keyword>
<protein>
    <submittedName>
        <fullName evidence="3">Uncharacterized protein</fullName>
    </submittedName>
</protein>
<evidence type="ECO:0000313" key="3">
    <source>
        <dbReference type="EMBL" id="TGN74082.1"/>
    </source>
</evidence>
<gene>
    <name evidence="3" type="ORF">E5083_24855</name>
</gene>
<sequence>MWGDDTLSTTESPERPVPKHAESPEPAEAAPVPARRRSRRTVRRLTLAVALGLVAGSCAGYLVQAGRTPDKLPPLSQPSLAQAQGHGPAPLSAAQDHQVKVDGDLRKLLLKRPGGTRANPAIESDDGWLDLSAYAELYTKPDGAFRDLVGDEFRRAAVTGWIESGDRTVEIRLIQFRQVESQAAEEEAFGGRGWAADDAHTRSWPVPGTGDGEFFVHDRPESRFGSGYVAEAHAYRGDIAMEMWVGDTKPVSPARVRELARAQMERL</sequence>
<feature type="compositionally biased region" description="Polar residues" evidence="1">
    <location>
        <begin position="1"/>
        <end position="11"/>
    </location>
</feature>
<reference evidence="3 4" key="1">
    <citation type="submission" date="2019-04" db="EMBL/GenBank/DDBJ databases">
        <title>Streptomyces sp. nov. Bv016 isolated from bark of Buahinia variegata.</title>
        <authorList>
            <person name="Kanchanasin P."/>
            <person name="Tanasupawat S."/>
            <person name="Yuki M."/>
            <person name="Kudo T."/>
        </authorList>
    </citation>
    <scope>NUCLEOTIDE SEQUENCE [LARGE SCALE GENOMIC DNA]</scope>
    <source>
        <strain evidence="3 4">Bv016</strain>
    </source>
</reference>
<feature type="transmembrane region" description="Helical" evidence="2">
    <location>
        <begin position="45"/>
        <end position="63"/>
    </location>
</feature>
<evidence type="ECO:0000256" key="2">
    <source>
        <dbReference type="SAM" id="Phobius"/>
    </source>
</evidence>
<proteinExistence type="predicted"/>
<dbReference type="AlphaFoldDB" id="A0A4Z1CY25"/>
<comment type="caution">
    <text evidence="3">The sequence shown here is derived from an EMBL/GenBank/DDBJ whole genome shotgun (WGS) entry which is preliminary data.</text>
</comment>
<organism evidence="3 4">
    <name type="scientific">Streptomyces bauhiniae</name>
    <dbReference type="NCBI Taxonomy" id="2340725"/>
    <lineage>
        <taxon>Bacteria</taxon>
        <taxon>Bacillati</taxon>
        <taxon>Actinomycetota</taxon>
        <taxon>Actinomycetes</taxon>
        <taxon>Kitasatosporales</taxon>
        <taxon>Streptomycetaceae</taxon>
        <taxon>Streptomyces</taxon>
    </lineage>
</organism>
<keyword evidence="4" id="KW-1185">Reference proteome</keyword>
<feature type="compositionally biased region" description="Low complexity" evidence="1">
    <location>
        <begin position="24"/>
        <end position="33"/>
    </location>
</feature>
<name>A0A4Z1CY25_9ACTN</name>